<evidence type="ECO:0000313" key="2">
    <source>
        <dbReference type="Proteomes" id="UP000319143"/>
    </source>
</evidence>
<proteinExistence type="predicted"/>
<dbReference type="Proteomes" id="UP000319143">
    <property type="component" value="Unassembled WGS sequence"/>
</dbReference>
<gene>
    <name evidence="1" type="ORF">Poly41_25900</name>
</gene>
<evidence type="ECO:0000313" key="1">
    <source>
        <dbReference type="EMBL" id="TWU39734.1"/>
    </source>
</evidence>
<accession>A0A5C6DU30</accession>
<name>A0A5C6DU30_9BACT</name>
<reference evidence="1 2" key="1">
    <citation type="submission" date="2019-02" db="EMBL/GenBank/DDBJ databases">
        <title>Deep-cultivation of Planctomycetes and their phenomic and genomic characterization uncovers novel biology.</title>
        <authorList>
            <person name="Wiegand S."/>
            <person name="Jogler M."/>
            <person name="Boedeker C."/>
            <person name="Pinto D."/>
            <person name="Vollmers J."/>
            <person name="Rivas-Marin E."/>
            <person name="Kohn T."/>
            <person name="Peeters S.H."/>
            <person name="Heuer A."/>
            <person name="Rast P."/>
            <person name="Oberbeckmann S."/>
            <person name="Bunk B."/>
            <person name="Jeske O."/>
            <person name="Meyerdierks A."/>
            <person name="Storesund J.E."/>
            <person name="Kallscheuer N."/>
            <person name="Luecker S."/>
            <person name="Lage O.M."/>
            <person name="Pohl T."/>
            <person name="Merkel B.J."/>
            <person name="Hornburger P."/>
            <person name="Mueller R.-W."/>
            <person name="Bruemmer F."/>
            <person name="Labrenz M."/>
            <person name="Spormann A.M."/>
            <person name="Op Den Camp H."/>
            <person name="Overmann J."/>
            <person name="Amann R."/>
            <person name="Jetten M.S.M."/>
            <person name="Mascher T."/>
            <person name="Medema M.H."/>
            <person name="Devos D.P."/>
            <person name="Kaster A.-K."/>
            <person name="Ovreas L."/>
            <person name="Rohde M."/>
            <person name="Galperin M.Y."/>
            <person name="Jogler C."/>
        </authorList>
    </citation>
    <scope>NUCLEOTIDE SEQUENCE [LARGE SCALE GENOMIC DNA]</scope>
    <source>
        <strain evidence="1 2">Poly41</strain>
    </source>
</reference>
<comment type="caution">
    <text evidence="1">The sequence shown here is derived from an EMBL/GenBank/DDBJ whole genome shotgun (WGS) entry which is preliminary data.</text>
</comment>
<dbReference type="EMBL" id="SJPV01000003">
    <property type="protein sequence ID" value="TWU39734.1"/>
    <property type="molecule type" value="Genomic_DNA"/>
</dbReference>
<organism evidence="1 2">
    <name type="scientific">Novipirellula artificiosorum</name>
    <dbReference type="NCBI Taxonomy" id="2528016"/>
    <lineage>
        <taxon>Bacteria</taxon>
        <taxon>Pseudomonadati</taxon>
        <taxon>Planctomycetota</taxon>
        <taxon>Planctomycetia</taxon>
        <taxon>Pirellulales</taxon>
        <taxon>Pirellulaceae</taxon>
        <taxon>Novipirellula</taxon>
    </lineage>
</organism>
<protein>
    <submittedName>
        <fullName evidence="1">Uncharacterized protein</fullName>
    </submittedName>
</protein>
<keyword evidence="2" id="KW-1185">Reference proteome</keyword>
<dbReference type="AlphaFoldDB" id="A0A5C6DU30"/>
<sequence>MNGIAAAKRCQSALDYDVDTGCALVILGHLV</sequence>